<evidence type="ECO:0000313" key="6">
    <source>
        <dbReference type="EMBL" id="KAF4635110.1"/>
    </source>
</evidence>
<feature type="domain" description="Glucose-methanol-choline oxidoreductase N-terminal" evidence="5">
    <location>
        <begin position="262"/>
        <end position="276"/>
    </location>
</feature>
<feature type="active site" description="Proton donor" evidence="2">
    <location>
        <position position="494"/>
    </location>
</feature>
<dbReference type="EMBL" id="JAAMPI010000141">
    <property type="protein sequence ID" value="KAF4635110.1"/>
    <property type="molecule type" value="Genomic_DNA"/>
</dbReference>
<keyword evidence="7" id="KW-1185">Reference proteome</keyword>
<feature type="active site" description="Proton acceptor" evidence="2">
    <location>
        <position position="532"/>
    </location>
</feature>
<dbReference type="Pfam" id="PF00732">
    <property type="entry name" value="GMC_oxred_N"/>
    <property type="match status" value="1"/>
</dbReference>
<dbReference type="InterPro" id="IPR007867">
    <property type="entry name" value="GMC_OxRtase_C"/>
</dbReference>
<dbReference type="PROSITE" id="PS00624">
    <property type="entry name" value="GMC_OXRED_2"/>
    <property type="match status" value="1"/>
</dbReference>
<evidence type="ECO:0000256" key="2">
    <source>
        <dbReference type="PIRSR" id="PIRSR000137-1"/>
    </source>
</evidence>
<gene>
    <name evidence="6" type="ORF">G7Y89_g2998</name>
</gene>
<dbReference type="PANTHER" id="PTHR11552:SF123">
    <property type="entry name" value="GMC OXIDOREDUCTASE (AFU_ORTHOLOGUE AFUA_2G01770)-RELATED"/>
    <property type="match status" value="1"/>
</dbReference>
<dbReference type="Gene3D" id="3.50.50.60">
    <property type="entry name" value="FAD/NAD(P)-binding domain"/>
    <property type="match status" value="1"/>
</dbReference>
<comment type="similarity">
    <text evidence="1">Belongs to the GMC oxidoreductase family.</text>
</comment>
<keyword evidence="3" id="KW-0285">Flavoprotein</keyword>
<evidence type="ECO:0000256" key="4">
    <source>
        <dbReference type="SAM" id="MobiDB-lite"/>
    </source>
</evidence>
<dbReference type="GO" id="GO:0050660">
    <property type="term" value="F:flavin adenine dinucleotide binding"/>
    <property type="evidence" value="ECO:0007669"/>
    <property type="project" value="InterPro"/>
</dbReference>
<dbReference type="Gene3D" id="3.30.560.10">
    <property type="entry name" value="Glucose Oxidase, domain 3"/>
    <property type="match status" value="1"/>
</dbReference>
<comment type="caution">
    <text evidence="6">The sequence shown here is derived from an EMBL/GenBank/DDBJ whole genome shotgun (WGS) entry which is preliminary data.</text>
</comment>
<proteinExistence type="inferred from homology"/>
<dbReference type="InterPro" id="IPR036188">
    <property type="entry name" value="FAD/NAD-bd_sf"/>
</dbReference>
<sequence>MAQPIYDYIIIGGGLAGCALAARLAERDDSLSILIIEAGPNVKDHPLCGAPLACFGAHHSPLDWAYWSVPQAHLDGRVCYASAGKALSGSGATNYGTWTRGNAADYNLWAKIVGDESWSYERLLPYFKKTETHFDPDADQHGHNGPIHNNSVTSSSPDRKYPLKEPLRAAWEKVGVHQIDDVNKGSPLGFGELVENWREGKRQLPSEAYGIAKHTGITVLTEAMVRRVIIEEQDSGKKVAVGAELADGKVFKAGKEVIISAGAYRTPQVLMLSGIGPKAELTKHKIPQVIDLPVGHNFHDHLGFTQWWKLRRPEEGQSIGTPLWTNPAFFVGLPCDWNVLEQTPSEVLKKAIEADGETVEGHPYLAPDFSHSETLVVYAPAGAQIAGVDIPMDGTYITSAVLGFVPTSRGTITLATTDPLAPPVIDPNYYATEVDRAVMRTGIRQVNKLFLETSEGREMVEGEVAPEGFEALKLDSKDSEIDTRIKRGGNTFYHPAGTAAMGKVVDTELRVLGVEGLRVVDASVLPIPLAAHYQACVYAVAEKAADLISG</sequence>
<comment type="cofactor">
    <cofactor evidence="3">
        <name>FAD</name>
        <dbReference type="ChEBI" id="CHEBI:57692"/>
    </cofactor>
</comment>
<dbReference type="AlphaFoldDB" id="A0A8H4RU71"/>
<keyword evidence="3" id="KW-0274">FAD</keyword>
<dbReference type="InterPro" id="IPR000172">
    <property type="entry name" value="GMC_OxRdtase_N"/>
</dbReference>
<dbReference type="Proteomes" id="UP000566819">
    <property type="component" value="Unassembled WGS sequence"/>
</dbReference>
<dbReference type="OrthoDB" id="269227at2759"/>
<dbReference type="PANTHER" id="PTHR11552">
    <property type="entry name" value="GLUCOSE-METHANOL-CHOLINE GMC OXIDOREDUCTASE"/>
    <property type="match status" value="1"/>
</dbReference>
<organism evidence="6 7">
    <name type="scientific">Cudoniella acicularis</name>
    <dbReference type="NCBI Taxonomy" id="354080"/>
    <lineage>
        <taxon>Eukaryota</taxon>
        <taxon>Fungi</taxon>
        <taxon>Dikarya</taxon>
        <taxon>Ascomycota</taxon>
        <taxon>Pezizomycotina</taxon>
        <taxon>Leotiomycetes</taxon>
        <taxon>Helotiales</taxon>
        <taxon>Tricladiaceae</taxon>
        <taxon>Cudoniella</taxon>
    </lineage>
</organism>
<dbReference type="PIRSF" id="PIRSF000137">
    <property type="entry name" value="Alcohol_oxidase"/>
    <property type="match status" value="1"/>
</dbReference>
<name>A0A8H4RU71_9HELO</name>
<dbReference type="GO" id="GO:0016614">
    <property type="term" value="F:oxidoreductase activity, acting on CH-OH group of donors"/>
    <property type="evidence" value="ECO:0007669"/>
    <property type="project" value="InterPro"/>
</dbReference>
<dbReference type="SUPFAM" id="SSF54373">
    <property type="entry name" value="FAD-linked reductases, C-terminal domain"/>
    <property type="match status" value="1"/>
</dbReference>
<evidence type="ECO:0000256" key="1">
    <source>
        <dbReference type="ARBA" id="ARBA00010790"/>
    </source>
</evidence>
<evidence type="ECO:0000256" key="3">
    <source>
        <dbReference type="PIRSR" id="PIRSR000137-2"/>
    </source>
</evidence>
<evidence type="ECO:0000313" key="7">
    <source>
        <dbReference type="Proteomes" id="UP000566819"/>
    </source>
</evidence>
<feature type="region of interest" description="Disordered" evidence="4">
    <location>
        <begin position="134"/>
        <end position="160"/>
    </location>
</feature>
<feature type="binding site" evidence="3">
    <location>
        <position position="225"/>
    </location>
    <ligand>
        <name>FAD</name>
        <dbReference type="ChEBI" id="CHEBI:57692"/>
    </ligand>
</feature>
<evidence type="ECO:0000259" key="5">
    <source>
        <dbReference type="PROSITE" id="PS00624"/>
    </source>
</evidence>
<accession>A0A8H4RU71</accession>
<protein>
    <recommendedName>
        <fullName evidence="5">Glucose-methanol-choline oxidoreductase N-terminal domain-containing protein</fullName>
    </recommendedName>
</protein>
<feature type="compositionally biased region" description="Polar residues" evidence="4">
    <location>
        <begin position="147"/>
        <end position="156"/>
    </location>
</feature>
<dbReference type="SUPFAM" id="SSF51905">
    <property type="entry name" value="FAD/NAD(P)-binding domain"/>
    <property type="match status" value="1"/>
</dbReference>
<reference evidence="6 7" key="1">
    <citation type="submission" date="2020-03" db="EMBL/GenBank/DDBJ databases">
        <title>Draft Genome Sequence of Cudoniella acicularis.</title>
        <authorList>
            <person name="Buettner E."/>
            <person name="Kellner H."/>
        </authorList>
    </citation>
    <scope>NUCLEOTIDE SEQUENCE [LARGE SCALE GENOMIC DNA]</scope>
    <source>
        <strain evidence="6 7">DSM 108380</strain>
    </source>
</reference>
<dbReference type="Pfam" id="PF05199">
    <property type="entry name" value="GMC_oxred_C"/>
    <property type="match status" value="1"/>
</dbReference>
<dbReference type="InterPro" id="IPR012132">
    <property type="entry name" value="GMC_OxRdtase"/>
</dbReference>